<comment type="caution">
    <text evidence="2">The sequence shown here is derived from an EMBL/GenBank/DDBJ whole genome shotgun (WGS) entry which is preliminary data.</text>
</comment>
<dbReference type="RefSeq" id="WP_054198817.1">
    <property type="nucleotide sequence ID" value="NZ_JNOC01000172.1"/>
</dbReference>
<reference evidence="2 3" key="1">
    <citation type="submission" date="2014-06" db="EMBL/GenBank/DDBJ databases">
        <title>Helicobacter pullorum isolates in fresh chicken meat - phenotypic and genotypic features.</title>
        <authorList>
            <person name="Borges V."/>
            <person name="Santos A."/>
            <person name="Correia C.B."/>
            <person name="Saraiva M."/>
            <person name="Menard A."/>
            <person name="Vieira L."/>
            <person name="Sampaio D.A."/>
            <person name="Gomes J.P."/>
            <person name="Oleastro M."/>
        </authorList>
    </citation>
    <scope>NUCLEOTIDE SEQUENCE [LARGE SCALE GENOMIC DNA]</scope>
    <source>
        <strain evidence="2 3">229334/12</strain>
    </source>
</reference>
<organism evidence="2 3">
    <name type="scientific">Helicobacter pullorum</name>
    <dbReference type="NCBI Taxonomy" id="35818"/>
    <lineage>
        <taxon>Bacteria</taxon>
        <taxon>Pseudomonadati</taxon>
        <taxon>Campylobacterota</taxon>
        <taxon>Epsilonproteobacteria</taxon>
        <taxon>Campylobacterales</taxon>
        <taxon>Helicobacteraceae</taxon>
        <taxon>Helicobacter</taxon>
    </lineage>
</organism>
<dbReference type="AlphaFoldDB" id="A0A0N1E8F2"/>
<keyword evidence="1" id="KW-0472">Membrane</keyword>
<dbReference type="EMBL" id="JNOC01000172">
    <property type="protein sequence ID" value="KPH51757.1"/>
    <property type="molecule type" value="Genomic_DNA"/>
</dbReference>
<keyword evidence="1" id="KW-1133">Transmembrane helix</keyword>
<feature type="transmembrane region" description="Helical" evidence="1">
    <location>
        <begin position="6"/>
        <end position="26"/>
    </location>
</feature>
<dbReference type="PATRIC" id="fig|35818.11.peg.824"/>
<evidence type="ECO:0000256" key="1">
    <source>
        <dbReference type="SAM" id="Phobius"/>
    </source>
</evidence>
<sequence>MKKIFYGFLILMGLWIFYHTPLSFYFQPSYWKFKKMCRMQYDFIFKGVGDAESINKYRDENGFIDGVWYTGIYKPKGYIEDLYWEEQWINCNSFYNEWDKDWYDKVQRGEIYGQ</sequence>
<gene>
    <name evidence="2" type="ORF">HPU229334_04145</name>
</gene>
<protein>
    <submittedName>
        <fullName evidence="2">Uncharacterized protein</fullName>
    </submittedName>
</protein>
<evidence type="ECO:0000313" key="3">
    <source>
        <dbReference type="Proteomes" id="UP000037997"/>
    </source>
</evidence>
<name>A0A0N1E8F2_9HELI</name>
<accession>A0A0N1E8F2</accession>
<dbReference type="Proteomes" id="UP000037997">
    <property type="component" value="Unassembled WGS sequence"/>
</dbReference>
<keyword evidence="1" id="KW-0812">Transmembrane</keyword>
<evidence type="ECO:0000313" key="2">
    <source>
        <dbReference type="EMBL" id="KPH51757.1"/>
    </source>
</evidence>
<proteinExistence type="predicted"/>